<protein>
    <submittedName>
        <fullName evidence="1">Uncharacterized protein</fullName>
    </submittedName>
</protein>
<organism evidence="1 2">
    <name type="scientific">Cichorium intybus</name>
    <name type="common">Chicory</name>
    <dbReference type="NCBI Taxonomy" id="13427"/>
    <lineage>
        <taxon>Eukaryota</taxon>
        <taxon>Viridiplantae</taxon>
        <taxon>Streptophyta</taxon>
        <taxon>Embryophyta</taxon>
        <taxon>Tracheophyta</taxon>
        <taxon>Spermatophyta</taxon>
        <taxon>Magnoliopsida</taxon>
        <taxon>eudicotyledons</taxon>
        <taxon>Gunneridae</taxon>
        <taxon>Pentapetalae</taxon>
        <taxon>asterids</taxon>
        <taxon>campanulids</taxon>
        <taxon>Asterales</taxon>
        <taxon>Asteraceae</taxon>
        <taxon>Cichorioideae</taxon>
        <taxon>Cichorieae</taxon>
        <taxon>Cichoriinae</taxon>
        <taxon>Cichorium</taxon>
    </lineage>
</organism>
<evidence type="ECO:0000313" key="1">
    <source>
        <dbReference type="EMBL" id="KAI3790736.1"/>
    </source>
</evidence>
<reference evidence="2" key="1">
    <citation type="journal article" date="2022" name="Mol. Ecol. Resour.">
        <title>The genomes of chicory, endive, great burdock and yacon provide insights into Asteraceae palaeo-polyploidization history and plant inulin production.</title>
        <authorList>
            <person name="Fan W."/>
            <person name="Wang S."/>
            <person name="Wang H."/>
            <person name="Wang A."/>
            <person name="Jiang F."/>
            <person name="Liu H."/>
            <person name="Zhao H."/>
            <person name="Xu D."/>
            <person name="Zhang Y."/>
        </authorList>
    </citation>
    <scope>NUCLEOTIDE SEQUENCE [LARGE SCALE GENOMIC DNA]</scope>
    <source>
        <strain evidence="2">cv. Punajuju</strain>
    </source>
</reference>
<reference evidence="1 2" key="2">
    <citation type="journal article" date="2022" name="Mol. Ecol. Resour.">
        <title>The genomes of chicory, endive, great burdock and yacon provide insights into Asteraceae paleo-polyploidization history and plant inulin production.</title>
        <authorList>
            <person name="Fan W."/>
            <person name="Wang S."/>
            <person name="Wang H."/>
            <person name="Wang A."/>
            <person name="Jiang F."/>
            <person name="Liu H."/>
            <person name="Zhao H."/>
            <person name="Xu D."/>
            <person name="Zhang Y."/>
        </authorList>
    </citation>
    <scope>NUCLEOTIDE SEQUENCE [LARGE SCALE GENOMIC DNA]</scope>
    <source>
        <strain evidence="2">cv. Punajuju</strain>
        <tissue evidence="1">Leaves</tissue>
    </source>
</reference>
<proteinExistence type="predicted"/>
<gene>
    <name evidence="1" type="ORF">L2E82_04001</name>
</gene>
<name>A0ACB9H649_CICIN</name>
<dbReference type="EMBL" id="CM042009">
    <property type="protein sequence ID" value="KAI3790736.1"/>
    <property type="molecule type" value="Genomic_DNA"/>
</dbReference>
<dbReference type="Proteomes" id="UP001055811">
    <property type="component" value="Linkage Group LG01"/>
</dbReference>
<sequence length="1036" mass="117749">MADTNGTGRSFKRRDQLLEMEQEVRKWWDESQVFNSEANEKPPKEGDKFFGTFPFPYMNGYLHLGHAFSLSKLEFAAAYHRLRGTNVLLPFGFHCTGMPIKASADKLRREIERFGNPPSFPSETDETVTEPQVKIEENDSQPDKFKGKKSKAASKTGKETYQWEIMRGYGLSDTEIATFQDPVQWLRFFPPLAVEDLKAFGLGADWRRSFITTDINPYFDSFVRWQMRKLKSMGKIVKDLRYTIYSPLDGQPCADHDRASGEGVIPQEYTLIKMEVVPPFPAKFGFLEGKKVYLAAATLRPETMYGQTNAWVLPDGKYGGFEINESEVFILTERAARNLAYQRLSRVPEKVTCVVELTGQDLIGLPLRSPLSFNEVIYCLPMLSVLTDKGTGIVTSVPSDSPDDFMALQDLKSKAPFRAKFGIKDEWVLPFEVIPIISHPEFGDKSAEKICTDMKIKSQNEREKLDAAKKVIYKGGFYEGTMIAGEHSGLRVQDAKTLIRTKLLETNQAVVYSEPEKKVMSRSGDECVVALTDQWYLTYGESTWRKAAEECLADMNLYSDETRHGFEHTLSWLNQWACSRSFGLGTRIPWDEEFLVESLSDSTIYMAYYTVCHLLQNGELFGSDTSSVKPQQLTDDIWDYVFLSGPEPESSIPLSLLQKMKREFEYWYPVDLRVSGKDLIQNHLTFAIYNHTAIFPKRHWPRGFRCNGHIMLNSEKMSKSTGNFRTLKQAIEEFSADATRISLADAGDGMDDANFVFETANSAILKLTTQRAWMEEVIGAESSLRVGPPSVYADRAFANEMNYAIKMTEKNYGDYMFRAALKTGFYDLQTAKDEYRLSCGSSGMNRDLLWRFMDVQTRLIAPICPHYSEYIWKKLLKKEGFVIKAGWPEAENPDLTLHKANRYLQESIKNFRKLLVKQDSGGPKKTIGLIYQSAIGQEGNFNQTLKLCMPFLKDKKKDVMTLGVQALDLRLPFGEMEVLQENLELVKRQIGLEHLEILSAIDQDAVVKAGRHGNLLTQTPPSPGSPTPIFLTKEGM</sequence>
<accession>A0ACB9H649</accession>
<evidence type="ECO:0000313" key="2">
    <source>
        <dbReference type="Proteomes" id="UP001055811"/>
    </source>
</evidence>
<comment type="caution">
    <text evidence="1">The sequence shown here is derived from an EMBL/GenBank/DDBJ whole genome shotgun (WGS) entry which is preliminary data.</text>
</comment>
<keyword evidence="2" id="KW-1185">Reference proteome</keyword>